<keyword evidence="2" id="KW-1185">Reference proteome</keyword>
<accession>A0A1Q6A5F9</accession>
<evidence type="ECO:0000313" key="1">
    <source>
        <dbReference type="EMBL" id="OKS89237.1"/>
    </source>
</evidence>
<dbReference type="AlphaFoldDB" id="A0A1Q6A5F9"/>
<reference evidence="1 2" key="1">
    <citation type="submission" date="2016-11" db="EMBL/GenBank/DDBJ databases">
        <title>Whole Genome Sequencing of Mucilaginibacter polytrichastri RG4-7(T) isolated from the moss sample.</title>
        <authorList>
            <person name="Li Y."/>
        </authorList>
    </citation>
    <scope>NUCLEOTIDE SEQUENCE [LARGE SCALE GENOMIC DNA]</scope>
    <source>
        <strain evidence="1 2">RG4-7</strain>
    </source>
</reference>
<organism evidence="1 2">
    <name type="scientific">Mucilaginibacter polytrichastri</name>
    <dbReference type="NCBI Taxonomy" id="1302689"/>
    <lineage>
        <taxon>Bacteria</taxon>
        <taxon>Pseudomonadati</taxon>
        <taxon>Bacteroidota</taxon>
        <taxon>Sphingobacteriia</taxon>
        <taxon>Sphingobacteriales</taxon>
        <taxon>Sphingobacteriaceae</taxon>
        <taxon>Mucilaginibacter</taxon>
    </lineage>
</organism>
<dbReference type="Proteomes" id="UP000186720">
    <property type="component" value="Unassembled WGS sequence"/>
</dbReference>
<sequence>MKSTITTDLRGLTYNDCVKAAYFEVLKQTKALLATLPEDPHRYSLIREDKVPIIEGTIVHEFINPLLYMRLECHKDDKLAINFGCDSQPGFLEYEPLSGMFLRILYKVTMSTTTAINIEDCVRTDYIVTECSEFYEFLEEVGLKNHIFHHIKHKPKAIKRKLRKVA</sequence>
<dbReference type="OrthoDB" id="794992at2"/>
<proteinExistence type="predicted"/>
<name>A0A1Q6A5F9_9SPHI</name>
<evidence type="ECO:0000313" key="2">
    <source>
        <dbReference type="Proteomes" id="UP000186720"/>
    </source>
</evidence>
<comment type="caution">
    <text evidence="1">The sequence shown here is derived from an EMBL/GenBank/DDBJ whole genome shotgun (WGS) entry which is preliminary data.</text>
</comment>
<protein>
    <submittedName>
        <fullName evidence="1">Uncharacterized protein</fullName>
    </submittedName>
</protein>
<gene>
    <name evidence="1" type="ORF">RG47T_4720</name>
</gene>
<dbReference type="EMBL" id="MPPL01000001">
    <property type="protein sequence ID" value="OKS89237.1"/>
    <property type="molecule type" value="Genomic_DNA"/>
</dbReference>
<dbReference type="RefSeq" id="WP_074492101.1">
    <property type="nucleotide sequence ID" value="NZ_FPAM01000007.1"/>
</dbReference>